<gene>
    <name evidence="16" type="ORF">OFUS_LOCUS18973</name>
</gene>
<evidence type="ECO:0000256" key="1">
    <source>
        <dbReference type="ARBA" id="ARBA00004479"/>
    </source>
</evidence>
<keyword evidence="5" id="KW-0812">Transmembrane</keyword>
<dbReference type="InterPro" id="IPR013608">
    <property type="entry name" value="VWA_N"/>
</dbReference>
<evidence type="ECO:0000256" key="2">
    <source>
        <dbReference type="ARBA" id="ARBA00022448"/>
    </source>
</evidence>
<accession>A0A8J1UK66</accession>
<evidence type="ECO:0000256" key="13">
    <source>
        <dbReference type="ARBA" id="ARBA00023157"/>
    </source>
</evidence>
<dbReference type="Gene3D" id="3.40.50.410">
    <property type="entry name" value="von Willebrand factor, type A domain"/>
    <property type="match status" value="1"/>
</dbReference>
<dbReference type="Proteomes" id="UP000749559">
    <property type="component" value="Unassembled WGS sequence"/>
</dbReference>
<evidence type="ECO:0000256" key="12">
    <source>
        <dbReference type="ARBA" id="ARBA00023136"/>
    </source>
</evidence>
<evidence type="ECO:0000256" key="6">
    <source>
        <dbReference type="ARBA" id="ARBA00022723"/>
    </source>
</evidence>
<evidence type="ECO:0000256" key="14">
    <source>
        <dbReference type="ARBA" id="ARBA00023180"/>
    </source>
</evidence>
<dbReference type="GO" id="GO:0046872">
    <property type="term" value="F:metal ion binding"/>
    <property type="evidence" value="ECO:0007669"/>
    <property type="project" value="UniProtKB-KW"/>
</dbReference>
<dbReference type="InterPro" id="IPR036465">
    <property type="entry name" value="vWFA_dom_sf"/>
</dbReference>
<dbReference type="GO" id="GO:0005891">
    <property type="term" value="C:voltage-gated calcium channel complex"/>
    <property type="evidence" value="ECO:0007669"/>
    <property type="project" value="TreeGrafter"/>
</dbReference>
<dbReference type="InterPro" id="IPR013680">
    <property type="entry name" value="VDCC_a2/dsu"/>
</dbReference>
<keyword evidence="6" id="KW-0479">Metal-binding</keyword>
<sequence>MAAPNCQFIFAFIFMTISMVSCENVVGEASTEQEFCPFFNNRAPKPQPHLKNCTWYKENSCCLQREISATFGKVKPLQGASEECQRYVNYVMCYMCSPNQYLFYSKERLTVCEEFCDKWYEACKTAILKGSRFEELYQNGREFCEKRRFIIDAEENGRCFTFSDTLARSSGKKISPNPLLFVASFLLLHMCYGVSKTRGNTPVSQTKNKSIKDKTRQSKSSQTIIIFPKRNTLHNRIQFSASKPWTEAVLFSILFALLYFPNGSLAFSEKNIKVLAKFLSDELLMLEKDGLRGNAIQELYDKATYSSETLNAKNKVTEVKEKLGKYFTMKKQLLMQLAGNVTRLHDEWYTEEINNSRRPAHLSQLAGDVFIDADSEDIEDHLHYDSDFQLKILLNQSVVKIADSEGRGLSDVVDTVSWTAGLDRHFKDARAIDKDIRWQYFGSNTGIHRVFPGHEWSRNFIGFHDDYDPRTRPWYLAATSGPKDIVLILDASSSMAQSNAFNRMKSVALKLISTFTRSDSVNVIVSRSPHWDATGRYFDHRTEVLSCVKDRLVPASTKQRRAWRQSIENLQVRGGSDHTEAFETAFSMLHHPSKTGCQSIVVFITDGSHQDPQQRCSSGAYRYDSDGNREWEPGSYCQYDYNQLLLNVDNMQEQLIQKARIFTFHTATDTDEVYDDVQFSNSAGFPGLLACYSNGIMATITNEENPYKQLFKYFTYLATSSARQEVVWTAPYIDAGGLGLMLSATVSVYSNITGRHLGVVGLDSTLANIETMLLNEVWGSVYSFMINQDNQAIVHPLIKSSAELLDDPVFVDISKLETLEGEPNGFTEVLSEMKHGRSGDIRIHENARRAVSIHNALVWRDLEYSRYVFAPIPDSEYSVAFSIGPWDEDFTHVDDPILRSNKSYLHQLLSLGTNHQNESEWLQELHQELSPITDHPQYKGMTISKAHSTVQLSARNFCDPKSYLELHVPDLLQTQHHLASVGYDEYVLCSNGLYRSTLRADVKITSFIEELWRERPLNLQDQIAWSYIGTRGGVMRIYPGMEFQQDYDATRRPWYNRALANRGLLVMSSVYRDAPSSSNVGLGKVVTMSKAIHQVKSNIGYHCKRIKKGQGCDCTSNEECHSGFCDKLKCAHDVIEAVAAIDLRYEDFQSLTYKILDPVIPGHSCNTTYECNGGYNCQTRCYIIDDVGDLVLDPEFEKLPEEAVLEYEHLSLAKTHGTIFSQLIKRGVYMRKSTLDYQAACTISSEETPVKPIHNQATRGPIPPFKNKYACTKEIIHYTINKTVLDMNQGLIGGLLDDDPCARGSYFFAQIDGSNVYLLVLKDYYKLPALVNLNCLISNRVHAPGAFKLTEDVCDEHSTYSNMTASSTCPKLKTINVECGYVSGANSKIQAAFLVLILTVLLSKHLCQ</sequence>
<keyword evidence="9" id="KW-0851">Voltage-gated channel</keyword>
<dbReference type="PROSITE" id="PS50234">
    <property type="entry name" value="VWFA"/>
    <property type="match status" value="1"/>
</dbReference>
<keyword evidence="10" id="KW-1133">Transmembrane helix</keyword>
<dbReference type="EMBL" id="CAIIXF020000009">
    <property type="protein sequence ID" value="CAH1794236.1"/>
    <property type="molecule type" value="Genomic_DNA"/>
</dbReference>
<evidence type="ECO:0000256" key="8">
    <source>
        <dbReference type="ARBA" id="ARBA00022837"/>
    </source>
</evidence>
<name>A0A8J1UK66_OWEFU</name>
<evidence type="ECO:0000256" key="4">
    <source>
        <dbReference type="ARBA" id="ARBA00022673"/>
    </source>
</evidence>
<keyword evidence="2" id="KW-0813">Transport</keyword>
<keyword evidence="13" id="KW-1015">Disulfide bond</keyword>
<dbReference type="InterPro" id="IPR002035">
    <property type="entry name" value="VWF_A"/>
</dbReference>
<keyword evidence="14" id="KW-0325">Glycoprotein</keyword>
<evidence type="ECO:0000256" key="7">
    <source>
        <dbReference type="ARBA" id="ARBA00022729"/>
    </source>
</evidence>
<dbReference type="SUPFAM" id="SSF53300">
    <property type="entry name" value="vWA-like"/>
    <property type="match status" value="1"/>
</dbReference>
<dbReference type="Pfam" id="PF08473">
    <property type="entry name" value="VGCC_alpha2"/>
    <property type="match status" value="1"/>
</dbReference>
<proteinExistence type="predicted"/>
<evidence type="ECO:0000313" key="16">
    <source>
        <dbReference type="EMBL" id="CAH1794236.1"/>
    </source>
</evidence>
<dbReference type="Pfam" id="PF08399">
    <property type="entry name" value="VWA_N"/>
    <property type="match status" value="1"/>
</dbReference>
<keyword evidence="8" id="KW-0106">Calcium</keyword>
<evidence type="ECO:0000256" key="10">
    <source>
        <dbReference type="ARBA" id="ARBA00022989"/>
    </source>
</evidence>
<comment type="caution">
    <text evidence="16">The sequence shown here is derived from an EMBL/GenBank/DDBJ whole genome shotgun (WGS) entry which is preliminary data.</text>
</comment>
<keyword evidence="17" id="KW-1185">Reference proteome</keyword>
<dbReference type="Pfam" id="PF13519">
    <property type="entry name" value="VWA_2"/>
    <property type="match status" value="1"/>
</dbReference>
<dbReference type="PANTHER" id="PTHR10166:SF43">
    <property type="entry name" value="VWA N-TERMINAL DOMAIN-CONTAINING PROTEIN"/>
    <property type="match status" value="1"/>
</dbReference>
<evidence type="ECO:0000256" key="9">
    <source>
        <dbReference type="ARBA" id="ARBA00022882"/>
    </source>
</evidence>
<keyword evidence="11" id="KW-0406">Ion transport</keyword>
<evidence type="ECO:0000256" key="3">
    <source>
        <dbReference type="ARBA" id="ARBA00022568"/>
    </source>
</evidence>
<evidence type="ECO:0000256" key="11">
    <source>
        <dbReference type="ARBA" id="ARBA00023065"/>
    </source>
</evidence>
<dbReference type="InterPro" id="IPR051173">
    <property type="entry name" value="Ca_channel_alpha-2/delta"/>
</dbReference>
<keyword evidence="7" id="KW-0732">Signal</keyword>
<evidence type="ECO:0000256" key="15">
    <source>
        <dbReference type="ARBA" id="ARBA00023303"/>
    </source>
</evidence>
<evidence type="ECO:0000256" key="5">
    <source>
        <dbReference type="ARBA" id="ARBA00022692"/>
    </source>
</evidence>
<keyword evidence="4" id="KW-0107">Calcium channel</keyword>
<comment type="subcellular location">
    <subcellularLocation>
        <location evidence="1">Membrane</location>
        <topology evidence="1">Single-pass type I membrane protein</topology>
    </subcellularLocation>
</comment>
<dbReference type="SMART" id="SM00327">
    <property type="entry name" value="VWA"/>
    <property type="match status" value="1"/>
</dbReference>
<dbReference type="GO" id="GO:0005245">
    <property type="term" value="F:voltage-gated calcium channel activity"/>
    <property type="evidence" value="ECO:0007669"/>
    <property type="project" value="TreeGrafter"/>
</dbReference>
<organism evidence="16 17">
    <name type="scientific">Owenia fusiformis</name>
    <name type="common">Polychaete worm</name>
    <dbReference type="NCBI Taxonomy" id="6347"/>
    <lineage>
        <taxon>Eukaryota</taxon>
        <taxon>Metazoa</taxon>
        <taxon>Spiralia</taxon>
        <taxon>Lophotrochozoa</taxon>
        <taxon>Annelida</taxon>
        <taxon>Polychaeta</taxon>
        <taxon>Sedentaria</taxon>
        <taxon>Canalipalpata</taxon>
        <taxon>Sabellida</taxon>
        <taxon>Oweniida</taxon>
        <taxon>Oweniidae</taxon>
        <taxon>Owenia</taxon>
    </lineage>
</organism>
<dbReference type="InterPro" id="IPR018143">
    <property type="entry name" value="Folate_rcpt-like"/>
</dbReference>
<keyword evidence="15" id="KW-0407">Ion channel</keyword>
<dbReference type="Gene3D" id="3.30.450.20">
    <property type="entry name" value="PAS domain"/>
    <property type="match status" value="2"/>
</dbReference>
<dbReference type="OrthoDB" id="5982417at2759"/>
<dbReference type="Pfam" id="PF03024">
    <property type="entry name" value="Folate_rec"/>
    <property type="match status" value="1"/>
</dbReference>
<dbReference type="PANTHER" id="PTHR10166">
    <property type="entry name" value="VOLTAGE-DEPENDENT CALCIUM CHANNEL SUBUNIT ALPHA-2/DELTA-RELATED"/>
    <property type="match status" value="1"/>
</dbReference>
<protein>
    <submittedName>
        <fullName evidence="16">Uncharacterized protein</fullName>
    </submittedName>
</protein>
<evidence type="ECO:0000313" key="17">
    <source>
        <dbReference type="Proteomes" id="UP000749559"/>
    </source>
</evidence>
<keyword evidence="12" id="KW-0472">Membrane</keyword>
<keyword evidence="3" id="KW-0109">Calcium transport</keyword>
<reference evidence="16" key="1">
    <citation type="submission" date="2022-03" db="EMBL/GenBank/DDBJ databases">
        <authorList>
            <person name="Martin C."/>
        </authorList>
    </citation>
    <scope>NUCLEOTIDE SEQUENCE</scope>
</reference>